<dbReference type="EMBL" id="CP144745">
    <property type="protein sequence ID" value="WVZ51119.1"/>
    <property type="molecule type" value="Genomic_DNA"/>
</dbReference>
<reference evidence="2 3" key="1">
    <citation type="submission" date="2024-02" db="EMBL/GenBank/DDBJ databases">
        <title>High-quality chromosome-scale genome assembly of Pensacola bahiagrass (Paspalum notatum Flugge var. saurae).</title>
        <authorList>
            <person name="Vega J.M."/>
            <person name="Podio M."/>
            <person name="Orjuela J."/>
            <person name="Siena L.A."/>
            <person name="Pessino S.C."/>
            <person name="Combes M.C."/>
            <person name="Mariac C."/>
            <person name="Albertini E."/>
            <person name="Pupilli F."/>
            <person name="Ortiz J.P.A."/>
            <person name="Leblanc O."/>
        </authorList>
    </citation>
    <scope>NUCLEOTIDE SEQUENCE [LARGE SCALE GENOMIC DNA]</scope>
    <source>
        <strain evidence="2">R1</strain>
        <tissue evidence="2">Leaf</tissue>
    </source>
</reference>
<feature type="region of interest" description="Disordered" evidence="1">
    <location>
        <begin position="161"/>
        <end position="187"/>
    </location>
</feature>
<sequence>MGSLWCDQRFAYAHVRTRKSYPDFVGRYDVLRDDDVPLLVEAPRLAHPRGFQLCVRDAEYRRTREPLVFDIYVEEHAVHRVLRRLGLFREIVVPRSLLPPHVHRFGRTVGRLWAPRLEEFVTKWATALDDVVIEGRPHDDAIRGHYLRWYLPRTRLRVTSTPRELPRRTPGVTDDYPTRRDRGALLA</sequence>
<evidence type="ECO:0000313" key="2">
    <source>
        <dbReference type="EMBL" id="WVZ51119.1"/>
    </source>
</evidence>
<feature type="compositionally biased region" description="Basic and acidic residues" evidence="1">
    <location>
        <begin position="176"/>
        <end position="187"/>
    </location>
</feature>
<feature type="non-terminal residue" evidence="2">
    <location>
        <position position="1"/>
    </location>
</feature>
<evidence type="ECO:0000256" key="1">
    <source>
        <dbReference type="SAM" id="MobiDB-lite"/>
    </source>
</evidence>
<dbReference type="Proteomes" id="UP001341281">
    <property type="component" value="Chromosome 01"/>
</dbReference>
<accession>A0AAQ3PGZ3</accession>
<gene>
    <name evidence="2" type="ORF">U9M48_002295</name>
</gene>
<evidence type="ECO:0000313" key="3">
    <source>
        <dbReference type="Proteomes" id="UP001341281"/>
    </source>
</evidence>
<proteinExistence type="predicted"/>
<name>A0AAQ3PGZ3_PASNO</name>
<organism evidence="2 3">
    <name type="scientific">Paspalum notatum var. saurae</name>
    <dbReference type="NCBI Taxonomy" id="547442"/>
    <lineage>
        <taxon>Eukaryota</taxon>
        <taxon>Viridiplantae</taxon>
        <taxon>Streptophyta</taxon>
        <taxon>Embryophyta</taxon>
        <taxon>Tracheophyta</taxon>
        <taxon>Spermatophyta</taxon>
        <taxon>Magnoliopsida</taxon>
        <taxon>Liliopsida</taxon>
        <taxon>Poales</taxon>
        <taxon>Poaceae</taxon>
        <taxon>PACMAD clade</taxon>
        <taxon>Panicoideae</taxon>
        <taxon>Andropogonodae</taxon>
        <taxon>Paspaleae</taxon>
        <taxon>Paspalinae</taxon>
        <taxon>Paspalum</taxon>
    </lineage>
</organism>
<dbReference type="AlphaFoldDB" id="A0AAQ3PGZ3"/>
<protein>
    <submittedName>
        <fullName evidence="2">Uncharacterized protein</fullName>
    </submittedName>
</protein>
<keyword evidence="3" id="KW-1185">Reference proteome</keyword>